<organism evidence="4 5">
    <name type="scientific">Linum tenue</name>
    <dbReference type="NCBI Taxonomy" id="586396"/>
    <lineage>
        <taxon>Eukaryota</taxon>
        <taxon>Viridiplantae</taxon>
        <taxon>Streptophyta</taxon>
        <taxon>Embryophyta</taxon>
        <taxon>Tracheophyta</taxon>
        <taxon>Spermatophyta</taxon>
        <taxon>Magnoliopsida</taxon>
        <taxon>eudicotyledons</taxon>
        <taxon>Gunneridae</taxon>
        <taxon>Pentapetalae</taxon>
        <taxon>rosids</taxon>
        <taxon>fabids</taxon>
        <taxon>Malpighiales</taxon>
        <taxon>Linaceae</taxon>
        <taxon>Linum</taxon>
    </lineage>
</organism>
<dbReference type="InterPro" id="IPR023213">
    <property type="entry name" value="CAT-like_dom_sf"/>
</dbReference>
<comment type="caution">
    <text evidence="4">The sequence shown here is derived from an EMBL/GenBank/DDBJ whole genome shotgun (WGS) entry which is preliminary data.</text>
</comment>
<dbReference type="Proteomes" id="UP001154282">
    <property type="component" value="Unassembled WGS sequence"/>
</dbReference>
<keyword evidence="2" id="KW-0808">Transferase</keyword>
<proteinExistence type="inferred from homology"/>
<evidence type="ECO:0000256" key="1">
    <source>
        <dbReference type="ARBA" id="ARBA00009861"/>
    </source>
</evidence>
<comment type="similarity">
    <text evidence="1">Belongs to the plant acyltransferase family.</text>
</comment>
<evidence type="ECO:0000313" key="5">
    <source>
        <dbReference type="Proteomes" id="UP001154282"/>
    </source>
</evidence>
<evidence type="ECO:0000313" key="4">
    <source>
        <dbReference type="EMBL" id="CAI0474358.1"/>
    </source>
</evidence>
<keyword evidence="3" id="KW-0012">Acyltransferase</keyword>
<dbReference type="EMBL" id="CAMGYJ010000009">
    <property type="protein sequence ID" value="CAI0474358.1"/>
    <property type="molecule type" value="Genomic_DNA"/>
</dbReference>
<dbReference type="Pfam" id="PF02458">
    <property type="entry name" value="Transferase"/>
    <property type="match status" value="1"/>
</dbReference>
<reference evidence="4" key="1">
    <citation type="submission" date="2022-08" db="EMBL/GenBank/DDBJ databases">
        <authorList>
            <person name="Gutierrez-Valencia J."/>
        </authorList>
    </citation>
    <scope>NUCLEOTIDE SEQUENCE</scope>
</reference>
<sequence>MALNVQIISEETIKPSSLAPEHLKIHKLSCMDQAAPPRYTPILLSYPDTQIPSSYQHGAMVVEKLKSSLSETLSHYYPFAGRYRDDGYSIDCNDKGVAFVVAHVSDDKTTSSSSTVDVGGLEEEELLQLMPCHPQETWVDENGELVLLAIRVNFFESTGISIGICAWHGVCDGPTISFFAQSWAAICRGDPQVQRLLNGNAVVDYGSMFPAHHSLDYIRSTGSYFDTSDDHKTRTAVKQFLVPGPKIDALREEITRSTGKRPSRVVVVSSLVWAAAIRVSREKRKARRRDEDGINELHSAAMIVNIRARTNPPLPPMCMGNLFQRSATAKWPIKGEEAAALSDLAGRLGDVVRGVDAEFLRKAHEKGGEGYKEFMRSWWEEYEKEDFIVITSLCGYGKEGGVDFGWGNPGSTRGYARSNKTITLMDAKDGQGIEVWATLDKDDMAIFEKDPTWST</sequence>
<evidence type="ECO:0000256" key="2">
    <source>
        <dbReference type="ARBA" id="ARBA00022679"/>
    </source>
</evidence>
<keyword evidence="5" id="KW-1185">Reference proteome</keyword>
<name>A0AAV0PT18_9ROSI</name>
<dbReference type="PANTHER" id="PTHR31623:SF28">
    <property type="entry name" value="BAHD ACYLTRANSFERASE"/>
    <property type="match status" value="1"/>
</dbReference>
<accession>A0AAV0PT18</accession>
<dbReference type="PANTHER" id="PTHR31623">
    <property type="entry name" value="F21J9.9"/>
    <property type="match status" value="1"/>
</dbReference>
<dbReference type="GO" id="GO:0016746">
    <property type="term" value="F:acyltransferase activity"/>
    <property type="evidence" value="ECO:0007669"/>
    <property type="project" value="UniProtKB-KW"/>
</dbReference>
<gene>
    <name evidence="4" type="ORF">LITE_LOCUS40001</name>
</gene>
<evidence type="ECO:0000256" key="3">
    <source>
        <dbReference type="ARBA" id="ARBA00023315"/>
    </source>
</evidence>
<dbReference type="Gene3D" id="3.30.559.10">
    <property type="entry name" value="Chloramphenicol acetyltransferase-like domain"/>
    <property type="match status" value="2"/>
</dbReference>
<dbReference type="AlphaFoldDB" id="A0AAV0PT18"/>
<protein>
    <submittedName>
        <fullName evidence="4">Uncharacterized protein</fullName>
    </submittedName>
</protein>